<dbReference type="EMBL" id="FWZT01000008">
    <property type="protein sequence ID" value="SMF26945.1"/>
    <property type="molecule type" value="Genomic_DNA"/>
</dbReference>
<dbReference type="InterPro" id="IPR046735">
    <property type="entry name" value="PA2779-like"/>
</dbReference>
<sequence>MVVDIKRKIIATSLSCFVLFSPLGMAKTNGVPDQTKDRVVEYLVDSGVSAKEAKQRVRYLSPEELSELEEKSMEEVPAGQDTVVMSVTTAILLGILLILL</sequence>
<evidence type="ECO:0000313" key="3">
    <source>
        <dbReference type="EMBL" id="SMF26945.1"/>
    </source>
</evidence>
<organism evidence="3 4">
    <name type="scientific">Pseudobacteriovorax antillogorgiicola</name>
    <dbReference type="NCBI Taxonomy" id="1513793"/>
    <lineage>
        <taxon>Bacteria</taxon>
        <taxon>Pseudomonadati</taxon>
        <taxon>Bdellovibrionota</taxon>
        <taxon>Oligoflexia</taxon>
        <taxon>Oligoflexales</taxon>
        <taxon>Pseudobacteriovoracaceae</taxon>
        <taxon>Pseudobacteriovorax</taxon>
    </lineage>
</organism>
<dbReference type="Proteomes" id="UP000192907">
    <property type="component" value="Unassembled WGS sequence"/>
</dbReference>
<evidence type="ECO:0000256" key="2">
    <source>
        <dbReference type="SAM" id="SignalP"/>
    </source>
</evidence>
<name>A0A1Y6BY05_9BACT</name>
<evidence type="ECO:0008006" key="5">
    <source>
        <dbReference type="Google" id="ProtNLM"/>
    </source>
</evidence>
<dbReference type="AlphaFoldDB" id="A0A1Y6BY05"/>
<keyword evidence="2" id="KW-0732">Signal</keyword>
<keyword evidence="1" id="KW-1133">Transmembrane helix</keyword>
<evidence type="ECO:0000256" key="1">
    <source>
        <dbReference type="SAM" id="Phobius"/>
    </source>
</evidence>
<feature type="transmembrane region" description="Helical" evidence="1">
    <location>
        <begin position="82"/>
        <end position="99"/>
    </location>
</feature>
<feature type="signal peptide" evidence="2">
    <location>
        <begin position="1"/>
        <end position="26"/>
    </location>
</feature>
<keyword evidence="1" id="KW-0812">Transmembrane</keyword>
<keyword evidence="4" id="KW-1185">Reference proteome</keyword>
<accession>A0A1Y6BY05</accession>
<proteinExistence type="predicted"/>
<protein>
    <recommendedName>
        <fullName evidence="5">PA2779 family protein</fullName>
    </recommendedName>
</protein>
<evidence type="ECO:0000313" key="4">
    <source>
        <dbReference type="Proteomes" id="UP000192907"/>
    </source>
</evidence>
<dbReference type="RefSeq" id="WP_132318790.1">
    <property type="nucleotide sequence ID" value="NZ_FWZT01000008.1"/>
</dbReference>
<feature type="chain" id="PRO_5013029015" description="PA2779 family protein" evidence="2">
    <location>
        <begin position="27"/>
        <end position="100"/>
    </location>
</feature>
<gene>
    <name evidence="3" type="ORF">SAMN06296036_108182</name>
</gene>
<reference evidence="4" key="1">
    <citation type="submission" date="2017-04" db="EMBL/GenBank/DDBJ databases">
        <authorList>
            <person name="Varghese N."/>
            <person name="Submissions S."/>
        </authorList>
    </citation>
    <scope>NUCLEOTIDE SEQUENCE [LARGE SCALE GENOMIC DNA]</scope>
    <source>
        <strain evidence="4">RKEM611</strain>
    </source>
</reference>
<keyword evidence="1" id="KW-0472">Membrane</keyword>
<dbReference type="NCBIfam" id="NF033919">
    <property type="entry name" value="PA2779_fam"/>
    <property type="match status" value="1"/>
</dbReference>